<gene>
    <name evidence="6" type="ordered locus">UPA3_0300</name>
</gene>
<evidence type="ECO:0000313" key="7">
    <source>
        <dbReference type="Proteomes" id="UP000002162"/>
    </source>
</evidence>
<proteinExistence type="inferred from homology"/>
<dbReference type="GO" id="GO:0004601">
    <property type="term" value="F:peroxidase activity"/>
    <property type="evidence" value="ECO:0007669"/>
    <property type="project" value="UniProtKB-KW"/>
</dbReference>
<dbReference type="InterPro" id="IPR000889">
    <property type="entry name" value="Glutathione_peroxidase"/>
</dbReference>
<dbReference type="PROSITE" id="PS00460">
    <property type="entry name" value="GLUTATHIONE_PEROXID_1"/>
    <property type="match status" value="1"/>
</dbReference>
<organism evidence="6 7">
    <name type="scientific">Ureaplasma parvum serovar 3 (strain ATCC 27815 / 27 / NCTC 11736)</name>
    <dbReference type="NCBI Taxonomy" id="505682"/>
    <lineage>
        <taxon>Bacteria</taxon>
        <taxon>Bacillati</taxon>
        <taxon>Mycoplasmatota</taxon>
        <taxon>Mycoplasmoidales</taxon>
        <taxon>Mycoplasmoidaceae</taxon>
        <taxon>Ureaplasma</taxon>
    </lineage>
</organism>
<keyword evidence="3 5" id="KW-0560">Oxidoreductase</keyword>
<evidence type="ECO:0000256" key="5">
    <source>
        <dbReference type="RuleBase" id="RU000499"/>
    </source>
</evidence>
<accession>A0A2C9DZ23</accession>
<evidence type="ECO:0000256" key="1">
    <source>
        <dbReference type="ARBA" id="ARBA00006926"/>
    </source>
</evidence>
<comment type="similarity">
    <text evidence="1 5">Belongs to the glutathione peroxidase family.</text>
</comment>
<dbReference type="Proteomes" id="UP000002162">
    <property type="component" value="Chromosome"/>
</dbReference>
<dbReference type="HOGENOM" id="CLU_029507_3_2_14"/>
<dbReference type="SUPFAM" id="SSF52833">
    <property type="entry name" value="Thioredoxin-like"/>
    <property type="match status" value="1"/>
</dbReference>
<dbReference type="InterPro" id="IPR029759">
    <property type="entry name" value="GPX_AS"/>
</dbReference>
<reference evidence="6 7" key="1">
    <citation type="submission" date="2008-02" db="EMBL/GenBank/DDBJ databases">
        <title>Genome sequence of Ureaplasma parvum serovar 3.</title>
        <authorList>
            <person name="Methe B.A."/>
            <person name="Glass J."/>
            <person name="Waites K."/>
            <person name="Shrivastava S."/>
        </authorList>
    </citation>
    <scope>NUCLEOTIDE SEQUENCE [LARGE SCALE GENOMIC DNA]</scope>
    <source>
        <strain evidence="7">ATCC 27815 / 27 / NCTC 11736</strain>
    </source>
</reference>
<dbReference type="PIRSF" id="PIRSF000303">
    <property type="entry name" value="Glutathion_perox"/>
    <property type="match status" value="1"/>
</dbReference>
<dbReference type="GO" id="GO:0034599">
    <property type="term" value="P:cellular response to oxidative stress"/>
    <property type="evidence" value="ECO:0007669"/>
    <property type="project" value="TreeGrafter"/>
</dbReference>
<dbReference type="PANTHER" id="PTHR11592:SF78">
    <property type="entry name" value="GLUTATHIONE PEROXIDASE"/>
    <property type="match status" value="1"/>
</dbReference>
<dbReference type="Pfam" id="PF00255">
    <property type="entry name" value="GSHPx"/>
    <property type="match status" value="1"/>
</dbReference>
<keyword evidence="2 5" id="KW-0575">Peroxidase</keyword>
<dbReference type="AlphaFoldDB" id="A0A2C9DZ23"/>
<evidence type="ECO:0000313" key="6">
    <source>
        <dbReference type="EMBL" id="ACA33207.1"/>
    </source>
</evidence>
<evidence type="ECO:0000256" key="2">
    <source>
        <dbReference type="ARBA" id="ARBA00022559"/>
    </source>
</evidence>
<protein>
    <recommendedName>
        <fullName evidence="5">Glutathione peroxidase</fullName>
    </recommendedName>
</protein>
<feature type="active site" evidence="4">
    <location>
        <position position="40"/>
    </location>
</feature>
<dbReference type="Gene3D" id="3.40.30.10">
    <property type="entry name" value="Glutaredoxin"/>
    <property type="match status" value="1"/>
</dbReference>
<dbReference type="InterPro" id="IPR036249">
    <property type="entry name" value="Thioredoxin-like_sf"/>
</dbReference>
<name>A0A2C9DZ23_UREP2</name>
<evidence type="ECO:0000256" key="4">
    <source>
        <dbReference type="PIRSR" id="PIRSR000303-1"/>
    </source>
</evidence>
<dbReference type="PRINTS" id="PR01011">
    <property type="entry name" value="GLUTPROXDASE"/>
</dbReference>
<sequence length="162" mass="19305">MERLNMKLSDYPVLDIDKKLFNWSKVKNKLVLIVNVASKCGYAKQYEQLEYLYKKYKNKGFIIVAFPCRQFMFQEFDDNNKIKEFCSTKYNVTFPIMDLTNVVGSNISPLYKQLITEYPWSPKAKAVKWNFEKFFVKNDEIIGRFESKCEPNDLEEFIKNNL</sequence>
<dbReference type="KEGG" id="upa:UPA3_0300"/>
<dbReference type="CDD" id="cd00340">
    <property type="entry name" value="GSH_Peroxidase"/>
    <property type="match status" value="1"/>
</dbReference>
<dbReference type="PANTHER" id="PTHR11592">
    <property type="entry name" value="GLUTATHIONE PEROXIDASE"/>
    <property type="match status" value="1"/>
</dbReference>
<dbReference type="EMBL" id="CP000942">
    <property type="protein sequence ID" value="ACA33207.1"/>
    <property type="molecule type" value="Genomic_DNA"/>
</dbReference>
<evidence type="ECO:0000256" key="3">
    <source>
        <dbReference type="ARBA" id="ARBA00023002"/>
    </source>
</evidence>
<dbReference type="PROSITE" id="PS51355">
    <property type="entry name" value="GLUTATHIONE_PEROXID_3"/>
    <property type="match status" value="1"/>
</dbReference>